<dbReference type="Pfam" id="PF21825">
    <property type="entry name" value="crAss001_48"/>
    <property type="match status" value="1"/>
</dbReference>
<accession>A0AAE6WJC4</accession>
<organism evidence="1 2">
    <name type="scientific">Ligilactobacillus murinus</name>
    <dbReference type="NCBI Taxonomy" id="1622"/>
    <lineage>
        <taxon>Bacteria</taxon>
        <taxon>Bacillati</taxon>
        <taxon>Bacillota</taxon>
        <taxon>Bacilli</taxon>
        <taxon>Lactobacillales</taxon>
        <taxon>Lactobacillaceae</taxon>
        <taxon>Ligilactobacillus</taxon>
    </lineage>
</organism>
<name>A0AAE6WJC4_9LACO</name>
<evidence type="ECO:0000313" key="1">
    <source>
        <dbReference type="EMBL" id="QIA90422.1"/>
    </source>
</evidence>
<dbReference type="RefSeq" id="WP_163587276.1">
    <property type="nucleotide sequence ID" value="NZ_CP040852.1"/>
</dbReference>
<evidence type="ECO:0000313" key="2">
    <source>
        <dbReference type="Proteomes" id="UP000463931"/>
    </source>
</evidence>
<dbReference type="AlphaFoldDB" id="A0AAE6WJC4"/>
<sequence>MKVKIITEAYIGKSDEPSLEDLINDFIKDKELIDIKYQISSVGGLLEAFHQVIIMYEDKKETADKPVVEKLKEEKADLDEKIRKLKDFLYDDEKTSSIGKEQVNLLRCQLEAMEQYSDILWARINDLEG</sequence>
<protein>
    <submittedName>
        <fullName evidence="1">Uncharacterized protein</fullName>
    </submittedName>
</protein>
<proteinExistence type="predicted"/>
<dbReference type="Proteomes" id="UP000463931">
    <property type="component" value="Chromosome"/>
</dbReference>
<dbReference type="InterPro" id="IPR054052">
    <property type="entry name" value="Y16Q-like"/>
</dbReference>
<gene>
    <name evidence="1" type="ORF">FEE40_09805</name>
</gene>
<reference evidence="1 2" key="1">
    <citation type="journal article" date="2019" name="Nat. Med.">
        <title>Preventing dysbiosis of the neonatal mouse intestinal microbiome protects against late-onset sepsis.</title>
        <authorList>
            <person name="Singer J.R."/>
            <person name="Blosser E.G."/>
            <person name="Zindl C.L."/>
            <person name="Silberger D.J."/>
            <person name="Conlan S."/>
            <person name="Laufer V.A."/>
            <person name="DiToro D."/>
            <person name="Deming C."/>
            <person name="Kumar R."/>
            <person name="Morrow C.D."/>
            <person name="Segre J.A."/>
            <person name="Gray M.J."/>
            <person name="Randolph D.A."/>
            <person name="Weaver C.T."/>
        </authorList>
    </citation>
    <scope>NUCLEOTIDE SEQUENCE [LARGE SCALE GENOMIC DNA]</scope>
    <source>
        <strain evidence="1 2">V10</strain>
    </source>
</reference>
<dbReference type="EMBL" id="CP040852">
    <property type="protein sequence ID" value="QIA90422.1"/>
    <property type="molecule type" value="Genomic_DNA"/>
</dbReference>